<dbReference type="Proteomes" id="UP000005259">
    <property type="component" value="Chromosome"/>
</dbReference>
<evidence type="ECO:0000256" key="1">
    <source>
        <dbReference type="SAM" id="SignalP"/>
    </source>
</evidence>
<feature type="signal peptide" evidence="1">
    <location>
        <begin position="1"/>
        <end position="19"/>
    </location>
</feature>
<sequence length="50" mass="5806">MKKLLILFLLATFCLQITGCSNNMGALREKSKTSTLVKFKRINKGWYKHM</sequence>
<dbReference type="RefSeq" id="WP_000734746.1">
    <property type="nucleotide sequence ID" value="NC_018500.1"/>
</dbReference>
<evidence type="ECO:0000313" key="3">
    <source>
        <dbReference type="Proteomes" id="UP000005259"/>
    </source>
</evidence>
<dbReference type="EMBL" id="CP003752">
    <property type="protein sequence ID" value="AFQ16683.1"/>
    <property type="molecule type" value="Genomic_DNA"/>
</dbReference>
<evidence type="ECO:0008006" key="4">
    <source>
        <dbReference type="Google" id="ProtNLM"/>
    </source>
</evidence>
<gene>
    <name evidence="2" type="ORF">BTG_16195</name>
</gene>
<protein>
    <recommendedName>
        <fullName evidence="4">Lipoprotein</fullName>
    </recommendedName>
</protein>
<feature type="chain" id="PRO_5040784735" description="Lipoprotein" evidence="1">
    <location>
        <begin position="20"/>
        <end position="50"/>
    </location>
</feature>
<keyword evidence="1" id="KW-0732">Signal</keyword>
<proteinExistence type="predicted"/>
<name>A0A9W3JA37_BACTU</name>
<organism evidence="2 3">
    <name type="scientific">Bacillus thuringiensis HD-771</name>
    <dbReference type="NCBI Taxonomy" id="1218175"/>
    <lineage>
        <taxon>Bacteria</taxon>
        <taxon>Bacillati</taxon>
        <taxon>Bacillota</taxon>
        <taxon>Bacilli</taxon>
        <taxon>Bacillales</taxon>
        <taxon>Bacillaceae</taxon>
        <taxon>Bacillus</taxon>
        <taxon>Bacillus cereus group</taxon>
    </lineage>
</organism>
<dbReference type="KEGG" id="bti:BTG_16195"/>
<evidence type="ECO:0000313" key="2">
    <source>
        <dbReference type="EMBL" id="AFQ16683.1"/>
    </source>
</evidence>
<dbReference type="AlphaFoldDB" id="A0A9W3JA37"/>
<reference evidence="2 3" key="1">
    <citation type="submission" date="2012-08" db="EMBL/GenBank/DDBJ databases">
        <authorList>
            <person name="Doggett N."/>
            <person name="Teshima H."/>
            <person name="Bruce D."/>
            <person name="Detter J.C."/>
            <person name="Johnson S.L."/>
            <person name="Han C."/>
        </authorList>
    </citation>
    <scope>NUCLEOTIDE SEQUENCE [LARGE SCALE GENOMIC DNA]</scope>
    <source>
        <strain evidence="2 3">HD-771</strain>
    </source>
</reference>
<accession>A0A9W3JA37</accession>